<reference evidence="3" key="1">
    <citation type="journal article" date="2019" name="Int. J. Syst. Evol. Microbiol.">
        <title>The Global Catalogue of Microorganisms (GCM) 10K type strain sequencing project: providing services to taxonomists for standard genome sequencing and annotation.</title>
        <authorList>
            <consortium name="The Broad Institute Genomics Platform"/>
            <consortium name="The Broad Institute Genome Sequencing Center for Infectious Disease"/>
            <person name="Wu L."/>
            <person name="Ma J."/>
        </authorList>
    </citation>
    <scope>NUCLEOTIDE SEQUENCE [LARGE SCALE GENOMIC DNA]</scope>
    <source>
        <strain evidence="3">CGMCC 1.6784</strain>
    </source>
</reference>
<sequence length="68" mass="7635">MVNHVSPKPDTLSESDSTGFGIIGFVLLFAVGNAPFILSNDEASIVDTRIDIRKCHISVKNNTRYYWY</sequence>
<keyword evidence="3" id="KW-1185">Reference proteome</keyword>
<evidence type="ECO:0000256" key="1">
    <source>
        <dbReference type="SAM" id="Phobius"/>
    </source>
</evidence>
<feature type="transmembrane region" description="Helical" evidence="1">
    <location>
        <begin position="20"/>
        <end position="39"/>
    </location>
</feature>
<proteinExistence type="predicted"/>
<gene>
    <name evidence="2" type="ORF">GCM10011349_00010</name>
</gene>
<organism evidence="2 3">
    <name type="scientific">Novosphingobium indicum</name>
    <dbReference type="NCBI Taxonomy" id="462949"/>
    <lineage>
        <taxon>Bacteria</taxon>
        <taxon>Pseudomonadati</taxon>
        <taxon>Pseudomonadota</taxon>
        <taxon>Alphaproteobacteria</taxon>
        <taxon>Sphingomonadales</taxon>
        <taxon>Sphingomonadaceae</taxon>
        <taxon>Novosphingobium</taxon>
    </lineage>
</organism>
<protein>
    <submittedName>
        <fullName evidence="2">Uncharacterized protein</fullName>
    </submittedName>
</protein>
<dbReference type="Proteomes" id="UP000605099">
    <property type="component" value="Unassembled WGS sequence"/>
</dbReference>
<keyword evidence="1" id="KW-1133">Transmembrane helix</keyword>
<keyword evidence="1" id="KW-0812">Transmembrane</keyword>
<name>A0ABQ2J862_9SPHN</name>
<accession>A0ABQ2J862</accession>
<evidence type="ECO:0000313" key="3">
    <source>
        <dbReference type="Proteomes" id="UP000605099"/>
    </source>
</evidence>
<dbReference type="EMBL" id="BMLK01000001">
    <property type="protein sequence ID" value="GGN39778.1"/>
    <property type="molecule type" value="Genomic_DNA"/>
</dbReference>
<comment type="caution">
    <text evidence="2">The sequence shown here is derived from an EMBL/GenBank/DDBJ whole genome shotgun (WGS) entry which is preliminary data.</text>
</comment>
<evidence type="ECO:0000313" key="2">
    <source>
        <dbReference type="EMBL" id="GGN39778.1"/>
    </source>
</evidence>
<dbReference type="RefSeq" id="WP_229709980.1">
    <property type="nucleotide sequence ID" value="NZ_BMLK01000001.1"/>
</dbReference>
<keyword evidence="1" id="KW-0472">Membrane</keyword>